<dbReference type="Gene3D" id="3.40.50.1580">
    <property type="entry name" value="Nucleoside phosphorylase domain"/>
    <property type="match status" value="1"/>
</dbReference>
<name>A0A229RNW1_9PSEU</name>
<dbReference type="Proteomes" id="UP000215223">
    <property type="component" value="Unassembled WGS sequence"/>
</dbReference>
<dbReference type="GO" id="GO:0008930">
    <property type="term" value="F:methylthioadenosine nucleosidase activity"/>
    <property type="evidence" value="ECO:0007669"/>
    <property type="project" value="TreeGrafter"/>
</dbReference>
<dbReference type="CDD" id="cd09008">
    <property type="entry name" value="MTAN"/>
    <property type="match status" value="1"/>
</dbReference>
<protein>
    <submittedName>
        <fullName evidence="3">Purine phosphorylase</fullName>
    </submittedName>
</protein>
<sequence length="301" mass="32315">MIVILTALETEYAAVRVRLKGLVHHRHSAGTLFEIGELPGRPGSKVATAVVGMGNLSAAPLTERAIAEFKPSTVIFSGVAGGLRDWLRLGDVVVATKVYAYQGGRSEDAEFLARPRAWEIPHGVDQIARFLARDEQWIRSEEGRGDESSVPKVWFEPIAAGDVVLNSRTSDLAHQLRRNYNDAIAIEMESAGFASAGQLNERVPTVTIRGISDLAGGAKDRTDAEGWQDVAAANAAAFAIAVATELADGHEDGQEKRNSSMRPQAPSSHKFVARDNARVGQQIGTNHGDVTIDLGDSGRSR</sequence>
<organism evidence="3 4">
    <name type="scientific">Amycolatopsis thailandensis</name>
    <dbReference type="NCBI Taxonomy" id="589330"/>
    <lineage>
        <taxon>Bacteria</taxon>
        <taxon>Bacillati</taxon>
        <taxon>Actinomycetota</taxon>
        <taxon>Actinomycetes</taxon>
        <taxon>Pseudonocardiales</taxon>
        <taxon>Pseudonocardiaceae</taxon>
        <taxon>Amycolatopsis</taxon>
    </lineage>
</organism>
<keyword evidence="4" id="KW-1185">Reference proteome</keyword>
<evidence type="ECO:0000259" key="2">
    <source>
        <dbReference type="Pfam" id="PF01048"/>
    </source>
</evidence>
<dbReference type="OrthoDB" id="44283at2"/>
<dbReference type="PANTHER" id="PTHR46832">
    <property type="entry name" value="5'-METHYLTHIOADENOSINE/S-ADENOSYLHOMOCYSTEINE NUCLEOSIDASE"/>
    <property type="match status" value="1"/>
</dbReference>
<dbReference type="InterPro" id="IPR000845">
    <property type="entry name" value="Nucleoside_phosphorylase_d"/>
</dbReference>
<dbReference type="SUPFAM" id="SSF53167">
    <property type="entry name" value="Purine and uridine phosphorylases"/>
    <property type="match status" value="1"/>
</dbReference>
<evidence type="ECO:0000256" key="1">
    <source>
        <dbReference type="SAM" id="MobiDB-lite"/>
    </source>
</evidence>
<evidence type="ECO:0000313" key="4">
    <source>
        <dbReference type="Proteomes" id="UP000215223"/>
    </source>
</evidence>
<comment type="caution">
    <text evidence="3">The sequence shown here is derived from an EMBL/GenBank/DDBJ whole genome shotgun (WGS) entry which is preliminary data.</text>
</comment>
<reference evidence="3 4" key="1">
    <citation type="submission" date="2017-07" db="EMBL/GenBank/DDBJ databases">
        <title>Amycolatopsis thailandensis Genome sequencing and assembly.</title>
        <authorList>
            <person name="Kaur N."/>
            <person name="Mayilraj S."/>
        </authorList>
    </citation>
    <scope>NUCLEOTIDE SEQUENCE [LARGE SCALE GENOMIC DNA]</scope>
    <source>
        <strain evidence="3 4">JCM 16380</strain>
    </source>
</reference>
<feature type="domain" description="Nucleoside phosphorylase" evidence="2">
    <location>
        <begin position="2"/>
        <end position="242"/>
    </location>
</feature>
<feature type="region of interest" description="Disordered" evidence="1">
    <location>
        <begin position="248"/>
        <end position="301"/>
    </location>
</feature>
<gene>
    <name evidence="3" type="ORF">CFP71_33070</name>
</gene>
<dbReference type="GO" id="GO:0019284">
    <property type="term" value="P:L-methionine salvage from S-adenosylmethionine"/>
    <property type="evidence" value="ECO:0007669"/>
    <property type="project" value="TreeGrafter"/>
</dbReference>
<dbReference type="Pfam" id="PF01048">
    <property type="entry name" value="PNP_UDP_1"/>
    <property type="match status" value="1"/>
</dbReference>
<dbReference type="InterPro" id="IPR035994">
    <property type="entry name" value="Nucleoside_phosphorylase_sf"/>
</dbReference>
<evidence type="ECO:0000313" key="3">
    <source>
        <dbReference type="EMBL" id="OXM48358.1"/>
    </source>
</evidence>
<dbReference type="AlphaFoldDB" id="A0A229RNW1"/>
<dbReference type="GO" id="GO:0005829">
    <property type="term" value="C:cytosol"/>
    <property type="evidence" value="ECO:0007669"/>
    <property type="project" value="TreeGrafter"/>
</dbReference>
<proteinExistence type="predicted"/>
<dbReference type="GO" id="GO:0008782">
    <property type="term" value="F:adenosylhomocysteine nucleosidase activity"/>
    <property type="evidence" value="ECO:0007669"/>
    <property type="project" value="TreeGrafter"/>
</dbReference>
<feature type="compositionally biased region" description="Basic and acidic residues" evidence="1">
    <location>
        <begin position="248"/>
        <end position="258"/>
    </location>
</feature>
<dbReference type="PANTHER" id="PTHR46832:SF1">
    <property type="entry name" value="5'-METHYLTHIOADENOSINE_S-ADENOSYLHOMOCYSTEINE NUCLEOSIDASE"/>
    <property type="match status" value="1"/>
</dbReference>
<accession>A0A229RNW1</accession>
<dbReference type="EMBL" id="NMQT01000124">
    <property type="protein sequence ID" value="OXM48358.1"/>
    <property type="molecule type" value="Genomic_DNA"/>
</dbReference>
<dbReference type="GO" id="GO:0009116">
    <property type="term" value="P:nucleoside metabolic process"/>
    <property type="evidence" value="ECO:0007669"/>
    <property type="project" value="InterPro"/>
</dbReference>